<dbReference type="HOGENOM" id="CLU_1219742_0_0_1"/>
<dbReference type="EMBL" id="JH659333">
    <property type="protein sequence ID" value="EXK36882.1"/>
    <property type="molecule type" value="Genomic_DNA"/>
</dbReference>
<name>X0A7M4_FUSOX</name>
<dbReference type="Proteomes" id="UP000030703">
    <property type="component" value="Unassembled WGS sequence"/>
</dbReference>
<sequence length="227" mass="25551">MHWGETTPPEEAPRVSGSRRWSHGDQRHRKCSTSSLSLYQATLHNPTDSKCRLRSTRYSHFIIQFTKLLQRLDLQNLSSALESRSIETNSTLLLSRDDQHPIDQCMTSKITVYPIRSVAPPWIKNTIPAGTEASKRNRASDVESGSQIDWSQGLLRYTKLSQVFSSLKSEVLNFVASPCEVEPTNPYDQSPAIVNQKALIIRRLSLQGRVGLGRLQVEPDHGLNLTS</sequence>
<dbReference type="AlphaFoldDB" id="X0A7M4"/>
<gene>
    <name evidence="2" type="ORF">FOMG_07772</name>
</gene>
<reference evidence="2" key="2">
    <citation type="submission" date="2012-05" db="EMBL/GenBank/DDBJ databases">
        <title>Annotation of the Genome Sequence of Fusarium oxysporum f. sp. melonis 26406.</title>
        <authorList>
            <consortium name="The Broad Institute Genomics Platform"/>
            <person name="Ma L.-J."/>
            <person name="Corby-Kistler H."/>
            <person name="Broz K."/>
            <person name="Gale L.R."/>
            <person name="Jonkers W."/>
            <person name="O'Donnell K."/>
            <person name="Ploetz R."/>
            <person name="Steinberg C."/>
            <person name="Schwartz D.C."/>
            <person name="VanEtten H."/>
            <person name="Zhou S."/>
            <person name="Young S.K."/>
            <person name="Zeng Q."/>
            <person name="Gargeya S."/>
            <person name="Fitzgerald M."/>
            <person name="Abouelleil A."/>
            <person name="Alvarado L."/>
            <person name="Chapman S.B."/>
            <person name="Gainer-Dewar J."/>
            <person name="Goldberg J."/>
            <person name="Griggs A."/>
            <person name="Gujja S."/>
            <person name="Hansen M."/>
            <person name="Howarth C."/>
            <person name="Imamovic A."/>
            <person name="Ireland A."/>
            <person name="Larimer J."/>
            <person name="McCowan C."/>
            <person name="Murphy C."/>
            <person name="Pearson M."/>
            <person name="Poon T.W."/>
            <person name="Priest M."/>
            <person name="Roberts A."/>
            <person name="Saif S."/>
            <person name="Shea T."/>
            <person name="Sykes S."/>
            <person name="Wortman J."/>
            <person name="Nusbaum C."/>
            <person name="Birren B."/>
        </authorList>
    </citation>
    <scope>NUCLEOTIDE SEQUENCE</scope>
    <source>
        <strain evidence="2">26406</strain>
    </source>
</reference>
<organism evidence="2">
    <name type="scientific">Fusarium oxysporum f. sp. melonis 26406</name>
    <dbReference type="NCBI Taxonomy" id="1089452"/>
    <lineage>
        <taxon>Eukaryota</taxon>
        <taxon>Fungi</taxon>
        <taxon>Dikarya</taxon>
        <taxon>Ascomycota</taxon>
        <taxon>Pezizomycotina</taxon>
        <taxon>Sordariomycetes</taxon>
        <taxon>Hypocreomycetidae</taxon>
        <taxon>Hypocreales</taxon>
        <taxon>Nectriaceae</taxon>
        <taxon>Fusarium</taxon>
        <taxon>Fusarium oxysporum species complex</taxon>
    </lineage>
</organism>
<proteinExistence type="predicted"/>
<accession>X0A7M4</accession>
<dbReference type="VEuPathDB" id="FungiDB:FOMG_07772"/>
<feature type="region of interest" description="Disordered" evidence="1">
    <location>
        <begin position="1"/>
        <end position="26"/>
    </location>
</feature>
<reference evidence="2" key="1">
    <citation type="submission" date="2012-04" db="EMBL/GenBank/DDBJ databases">
        <title>The Genome Sequence of Fusarium oxysporum melonis.</title>
        <authorList>
            <consortium name="The Broad Institute Genome Sequencing Platform"/>
            <person name="Ma L.-J."/>
            <person name="Gale L.R."/>
            <person name="Schwartz D.C."/>
            <person name="Zhou S."/>
            <person name="Corby-Kistler H."/>
            <person name="Young S.K."/>
            <person name="Zeng Q."/>
            <person name="Gargeya S."/>
            <person name="Fitzgerald M."/>
            <person name="Haas B."/>
            <person name="Abouelleil A."/>
            <person name="Alvarado L."/>
            <person name="Arachchi H.M."/>
            <person name="Berlin A."/>
            <person name="Brown A."/>
            <person name="Chapman S.B."/>
            <person name="Chen Z."/>
            <person name="Dunbar C."/>
            <person name="Freedman E."/>
            <person name="Gearin G."/>
            <person name="Goldberg J."/>
            <person name="Griggs A."/>
            <person name="Gujja S."/>
            <person name="Heiman D."/>
            <person name="Howarth C."/>
            <person name="Larson L."/>
            <person name="Lui A."/>
            <person name="MacDonald P.J.P."/>
            <person name="Montmayeur A."/>
            <person name="Murphy C."/>
            <person name="Neiman D."/>
            <person name="Pearson M."/>
            <person name="Priest M."/>
            <person name="Roberts A."/>
            <person name="Saif S."/>
            <person name="Shea T."/>
            <person name="Shenoy N."/>
            <person name="Sisk P."/>
            <person name="Stolte C."/>
            <person name="Sykes S."/>
            <person name="Wortman J."/>
            <person name="Nusbaum C."/>
            <person name="Birren B."/>
        </authorList>
    </citation>
    <scope>NUCLEOTIDE SEQUENCE</scope>
    <source>
        <strain evidence="2">26406</strain>
    </source>
</reference>
<evidence type="ECO:0000256" key="1">
    <source>
        <dbReference type="SAM" id="MobiDB-lite"/>
    </source>
</evidence>
<protein>
    <submittedName>
        <fullName evidence="2">Uncharacterized protein</fullName>
    </submittedName>
</protein>
<evidence type="ECO:0000313" key="2">
    <source>
        <dbReference type="EMBL" id="EXK36882.1"/>
    </source>
</evidence>